<reference evidence="1" key="1">
    <citation type="submission" date="2017-05" db="UniProtKB">
        <authorList>
            <consortium name="EnsemblMetazoa"/>
        </authorList>
    </citation>
    <scope>IDENTIFICATION</scope>
</reference>
<sequence>MAMSLSNLMQIKANVNNLFIQCCDDNMIRNINALQTSCVLVQSIYCKHSSSDSSIEVVDILIGVDAADCQMRNLIECLCKFLSEEYPVSVKNLCLKFILIILTSIDNISQNVMLEYFMLNSIFEALVSTFFHPDAREHHGYDAAVALALLAANLYVIKLSVLDNEIILNGLGHIISAILTEYIK</sequence>
<dbReference type="OrthoDB" id="2012278at2759"/>
<dbReference type="eggNOG" id="KOG4654">
    <property type="taxonomic scope" value="Eukaryota"/>
</dbReference>
<protein>
    <submittedName>
        <fullName evidence="1">Uncharacterized protein</fullName>
    </submittedName>
</protein>
<dbReference type="GO" id="GO:0005829">
    <property type="term" value="C:cytosol"/>
    <property type="evidence" value="ECO:0007669"/>
    <property type="project" value="TreeGrafter"/>
</dbReference>
<organism evidence="1">
    <name type="scientific">Amphimedon queenslandica</name>
    <name type="common">Sponge</name>
    <dbReference type="NCBI Taxonomy" id="400682"/>
    <lineage>
        <taxon>Eukaryota</taxon>
        <taxon>Metazoa</taxon>
        <taxon>Porifera</taxon>
        <taxon>Demospongiae</taxon>
        <taxon>Heteroscleromorpha</taxon>
        <taxon>Haplosclerida</taxon>
        <taxon>Niphatidae</taxon>
        <taxon>Amphimedon</taxon>
    </lineage>
</organism>
<dbReference type="PANTHER" id="PTHR13608">
    <property type="entry name" value="ARMADILLO-LIKE HELICAL DOMAIN-CONTAINING PROTEIN 3"/>
    <property type="match status" value="1"/>
</dbReference>
<dbReference type="EnsemblMetazoa" id="Aqu2.1.14837_001">
    <property type="protein sequence ID" value="Aqu2.1.14837_001"/>
    <property type="gene ID" value="Aqu2.1.14837"/>
</dbReference>
<name>A0A1X7TJ65_AMPQE</name>
<dbReference type="InParanoid" id="A0A1X7TJ65"/>
<dbReference type="AlphaFoldDB" id="A0A1X7TJ65"/>
<dbReference type="InterPro" id="IPR039868">
    <property type="entry name" value="ARMD3-like"/>
</dbReference>
<proteinExistence type="predicted"/>
<accession>A0A1X7TJ65</accession>
<dbReference type="PANTHER" id="PTHR13608:SF3">
    <property type="entry name" value="ARMADILLO-LIKE HELICAL DOMAIN-CONTAINING PROTEIN 3"/>
    <property type="match status" value="1"/>
</dbReference>
<evidence type="ECO:0000313" key="1">
    <source>
        <dbReference type="EnsemblMetazoa" id="Aqu2.1.14837_001"/>
    </source>
</evidence>